<name>A0A9W6D3N4_9BACT</name>
<evidence type="ECO:0000256" key="8">
    <source>
        <dbReference type="ARBA" id="ARBA00022781"/>
    </source>
</evidence>
<keyword evidence="4" id="KW-1003">Cell membrane</keyword>
<evidence type="ECO:0000256" key="5">
    <source>
        <dbReference type="ARBA" id="ARBA00022500"/>
    </source>
</evidence>
<dbReference type="RefSeq" id="WP_281792661.1">
    <property type="nucleotide sequence ID" value="NZ_BSDR01000001.1"/>
</dbReference>
<gene>
    <name evidence="15" type="primary">motA-1</name>
    <name evidence="15" type="ORF">DAMNIGENAA_10130</name>
</gene>
<evidence type="ECO:0000256" key="7">
    <source>
        <dbReference type="ARBA" id="ARBA00022779"/>
    </source>
</evidence>
<dbReference type="GO" id="GO:0006935">
    <property type="term" value="P:chemotaxis"/>
    <property type="evidence" value="ECO:0007669"/>
    <property type="project" value="UniProtKB-KW"/>
</dbReference>
<keyword evidence="16" id="KW-1185">Reference proteome</keyword>
<keyword evidence="7" id="KW-0283">Flagellar rotation</keyword>
<keyword evidence="6 12" id="KW-0812">Transmembrane</keyword>
<keyword evidence="5" id="KW-0145">Chemotaxis</keyword>
<keyword evidence="3" id="KW-0813">Transport</keyword>
<dbReference type="PROSITE" id="PS01307">
    <property type="entry name" value="MOTA"/>
    <property type="match status" value="1"/>
</dbReference>
<evidence type="ECO:0000256" key="9">
    <source>
        <dbReference type="ARBA" id="ARBA00022989"/>
    </source>
</evidence>
<evidence type="ECO:0000259" key="14">
    <source>
        <dbReference type="Pfam" id="PF20560"/>
    </source>
</evidence>
<dbReference type="GO" id="GO:0005886">
    <property type="term" value="C:plasma membrane"/>
    <property type="evidence" value="ECO:0007669"/>
    <property type="project" value="UniProtKB-SubCell"/>
</dbReference>
<dbReference type="InterPro" id="IPR047055">
    <property type="entry name" value="MotA-like"/>
</dbReference>
<evidence type="ECO:0000256" key="12">
    <source>
        <dbReference type="SAM" id="Phobius"/>
    </source>
</evidence>
<sequence>MDLATVIGIVVAFALVFLSIVMGSGLGVFVDYPSIMIVMGGTLGATMINHPLKEVFSVFNVAKHCFFTKPWNSSEIIPMFIELANKARKEGILALESELGNIDDEFLAKGLQLAIDGIEPDSIREILETEVEYLEERHRTGGEIMNTMATFFPAMGMIGTLIGLVQMLQTMSDPSTIGPAMAVALLTTFYGAIGANLLCIPMAGKLRKRSKEETAIKEMIICGIMAIAGGDNPRIIEQKLLVFVPPNSRQSAFK</sequence>
<evidence type="ECO:0000256" key="6">
    <source>
        <dbReference type="ARBA" id="ARBA00022692"/>
    </source>
</evidence>
<comment type="subcellular location">
    <subcellularLocation>
        <location evidence="1">Cell membrane</location>
        <topology evidence="1">Multi-pass membrane protein</topology>
    </subcellularLocation>
</comment>
<reference evidence="15" key="1">
    <citation type="submission" date="2022-12" db="EMBL/GenBank/DDBJ databases">
        <title>Reference genome sequencing for broad-spectrum identification of bacterial and archaeal isolates by mass spectrometry.</title>
        <authorList>
            <person name="Sekiguchi Y."/>
            <person name="Tourlousse D.M."/>
        </authorList>
    </citation>
    <scope>NUCLEOTIDE SEQUENCE</scope>
    <source>
        <strain evidence="15">ASRB1</strain>
    </source>
</reference>
<organism evidence="15 16">
    <name type="scientific">Desulforhabdus amnigena</name>
    <dbReference type="NCBI Taxonomy" id="40218"/>
    <lineage>
        <taxon>Bacteria</taxon>
        <taxon>Pseudomonadati</taxon>
        <taxon>Thermodesulfobacteriota</taxon>
        <taxon>Syntrophobacteria</taxon>
        <taxon>Syntrophobacterales</taxon>
        <taxon>Syntrophobacteraceae</taxon>
        <taxon>Desulforhabdus</taxon>
    </lineage>
</organism>
<dbReference type="GO" id="GO:1902600">
    <property type="term" value="P:proton transmembrane transport"/>
    <property type="evidence" value="ECO:0007669"/>
    <property type="project" value="UniProtKB-KW"/>
</dbReference>
<dbReference type="PANTHER" id="PTHR30433">
    <property type="entry name" value="CHEMOTAXIS PROTEIN MOTA"/>
    <property type="match status" value="1"/>
</dbReference>
<evidence type="ECO:0000256" key="11">
    <source>
        <dbReference type="ARBA" id="ARBA00023136"/>
    </source>
</evidence>
<evidence type="ECO:0000256" key="1">
    <source>
        <dbReference type="ARBA" id="ARBA00004651"/>
    </source>
</evidence>
<dbReference type="InterPro" id="IPR046786">
    <property type="entry name" value="MotA_N"/>
</dbReference>
<comment type="similarity">
    <text evidence="2">Belongs to the MotA family.</text>
</comment>
<dbReference type="InterPro" id="IPR002898">
    <property type="entry name" value="MotA_ExbB_proton_chnl"/>
</dbReference>
<accession>A0A9W6D3N4</accession>
<feature type="transmembrane region" description="Helical" evidence="12">
    <location>
        <begin position="180"/>
        <end position="200"/>
    </location>
</feature>
<dbReference type="Pfam" id="PF20560">
    <property type="entry name" value="MotA_N"/>
    <property type="match status" value="1"/>
</dbReference>
<dbReference type="Pfam" id="PF01618">
    <property type="entry name" value="MotA_ExbB"/>
    <property type="match status" value="1"/>
</dbReference>
<protein>
    <submittedName>
        <fullName evidence="15">Chemotaxis protein MotA</fullName>
    </submittedName>
</protein>
<keyword evidence="11 12" id="KW-0472">Membrane</keyword>
<evidence type="ECO:0000313" key="16">
    <source>
        <dbReference type="Proteomes" id="UP001144372"/>
    </source>
</evidence>
<evidence type="ECO:0000313" key="15">
    <source>
        <dbReference type="EMBL" id="GLI33580.1"/>
    </source>
</evidence>
<evidence type="ECO:0000259" key="13">
    <source>
        <dbReference type="Pfam" id="PF01618"/>
    </source>
</evidence>
<keyword evidence="9 12" id="KW-1133">Transmembrane helix</keyword>
<feature type="domain" description="Motility protein A N-terminal" evidence="14">
    <location>
        <begin position="6"/>
        <end position="91"/>
    </location>
</feature>
<dbReference type="AlphaFoldDB" id="A0A9W6D3N4"/>
<dbReference type="Proteomes" id="UP001144372">
    <property type="component" value="Unassembled WGS sequence"/>
</dbReference>
<keyword evidence="10" id="KW-0406">Ion transport</keyword>
<feature type="domain" description="MotA/TolQ/ExbB proton channel" evidence="13">
    <location>
        <begin position="101"/>
        <end position="218"/>
    </location>
</feature>
<dbReference type="EMBL" id="BSDR01000001">
    <property type="protein sequence ID" value="GLI33580.1"/>
    <property type="molecule type" value="Genomic_DNA"/>
</dbReference>
<keyword evidence="8" id="KW-0375">Hydrogen ion transport</keyword>
<feature type="transmembrane region" description="Helical" evidence="12">
    <location>
        <begin position="6"/>
        <end position="30"/>
    </location>
</feature>
<dbReference type="InterPro" id="IPR000540">
    <property type="entry name" value="Flag_MotA_CS"/>
</dbReference>
<evidence type="ECO:0000256" key="3">
    <source>
        <dbReference type="ARBA" id="ARBA00022448"/>
    </source>
</evidence>
<dbReference type="GO" id="GO:0071978">
    <property type="term" value="P:bacterial-type flagellum-dependent swarming motility"/>
    <property type="evidence" value="ECO:0007669"/>
    <property type="project" value="InterPro"/>
</dbReference>
<evidence type="ECO:0000256" key="2">
    <source>
        <dbReference type="ARBA" id="ARBA00008038"/>
    </source>
</evidence>
<proteinExistence type="inferred from homology"/>
<feature type="transmembrane region" description="Helical" evidence="12">
    <location>
        <begin position="147"/>
        <end position="168"/>
    </location>
</feature>
<evidence type="ECO:0000256" key="10">
    <source>
        <dbReference type="ARBA" id="ARBA00023065"/>
    </source>
</evidence>
<dbReference type="PANTHER" id="PTHR30433:SF2">
    <property type="entry name" value="MOTILITY PROTEIN A"/>
    <property type="match status" value="1"/>
</dbReference>
<evidence type="ECO:0000256" key="4">
    <source>
        <dbReference type="ARBA" id="ARBA00022475"/>
    </source>
</evidence>
<comment type="caution">
    <text evidence="15">The sequence shown here is derived from an EMBL/GenBank/DDBJ whole genome shotgun (WGS) entry which is preliminary data.</text>
</comment>